<sequence>MGQRLGAFLGAVGVGGIIACSAHTDHDDCHALNEKTGAKRDCDCSTQIGGNAVWPSGRSRNDDDDKERIA</sequence>
<dbReference type="Proteomes" id="UP000032679">
    <property type="component" value="Unassembled WGS sequence"/>
</dbReference>
<dbReference type="STRING" id="1231623.Tasa_010_211"/>
<feature type="compositionally biased region" description="Basic and acidic residues" evidence="1">
    <location>
        <begin position="59"/>
        <end position="70"/>
    </location>
</feature>
<protein>
    <recommendedName>
        <fullName evidence="4">Lipoprotein</fullName>
    </recommendedName>
</protein>
<evidence type="ECO:0000256" key="1">
    <source>
        <dbReference type="SAM" id="MobiDB-lite"/>
    </source>
</evidence>
<accession>A0A0D6MJ28</accession>
<gene>
    <name evidence="2" type="ORF">Tasa_010_211</name>
</gene>
<proteinExistence type="predicted"/>
<name>A0A0D6MJ28_9PROT</name>
<reference evidence="2 3" key="1">
    <citation type="submission" date="2012-10" db="EMBL/GenBank/DDBJ databases">
        <title>Genome sequencing of Tanticharoenia sakaeratensis NBRC 103193.</title>
        <authorList>
            <person name="Azuma Y."/>
            <person name="Hadano H."/>
            <person name="Hirakawa H."/>
            <person name="Matsushita K."/>
        </authorList>
    </citation>
    <scope>NUCLEOTIDE SEQUENCE [LARGE SCALE GENOMIC DNA]</scope>
    <source>
        <strain evidence="2 3">NBRC 103193</strain>
    </source>
</reference>
<feature type="region of interest" description="Disordered" evidence="1">
    <location>
        <begin position="51"/>
        <end position="70"/>
    </location>
</feature>
<evidence type="ECO:0000313" key="3">
    <source>
        <dbReference type="Proteomes" id="UP000032679"/>
    </source>
</evidence>
<dbReference type="RefSeq" id="WP_048847797.1">
    <property type="nucleotide sequence ID" value="NZ_BALE01000010.1"/>
</dbReference>
<evidence type="ECO:0008006" key="4">
    <source>
        <dbReference type="Google" id="ProtNLM"/>
    </source>
</evidence>
<dbReference type="PROSITE" id="PS51257">
    <property type="entry name" value="PROKAR_LIPOPROTEIN"/>
    <property type="match status" value="1"/>
</dbReference>
<dbReference type="AlphaFoldDB" id="A0A0D6MJ28"/>
<dbReference type="EMBL" id="BALE01000010">
    <property type="protein sequence ID" value="GAN53664.1"/>
    <property type="molecule type" value="Genomic_DNA"/>
</dbReference>
<evidence type="ECO:0000313" key="2">
    <source>
        <dbReference type="EMBL" id="GAN53664.1"/>
    </source>
</evidence>
<keyword evidence="3" id="KW-1185">Reference proteome</keyword>
<comment type="caution">
    <text evidence="2">The sequence shown here is derived from an EMBL/GenBank/DDBJ whole genome shotgun (WGS) entry which is preliminary data.</text>
</comment>
<organism evidence="2 3">
    <name type="scientific">Tanticharoenia sakaeratensis NBRC 103193</name>
    <dbReference type="NCBI Taxonomy" id="1231623"/>
    <lineage>
        <taxon>Bacteria</taxon>
        <taxon>Pseudomonadati</taxon>
        <taxon>Pseudomonadota</taxon>
        <taxon>Alphaproteobacteria</taxon>
        <taxon>Acetobacterales</taxon>
        <taxon>Acetobacteraceae</taxon>
        <taxon>Tanticharoenia</taxon>
    </lineage>
</organism>